<dbReference type="InterPro" id="IPR017455">
    <property type="entry name" value="Znf_FYVE-rel"/>
</dbReference>
<keyword evidence="5" id="KW-0175">Coiled coil</keyword>
<keyword evidence="8" id="KW-1185">Reference proteome</keyword>
<evidence type="ECO:0000313" key="8">
    <source>
        <dbReference type="Proteomes" id="UP000688137"/>
    </source>
</evidence>
<dbReference type="AlphaFoldDB" id="A0A8S1N0H7"/>
<reference evidence="7" key="1">
    <citation type="submission" date="2021-01" db="EMBL/GenBank/DDBJ databases">
        <authorList>
            <consortium name="Genoscope - CEA"/>
            <person name="William W."/>
        </authorList>
    </citation>
    <scope>NUCLEOTIDE SEQUENCE</scope>
</reference>
<dbReference type="EMBL" id="CAJJDM010000079">
    <property type="protein sequence ID" value="CAD8086248.1"/>
    <property type="molecule type" value="Genomic_DNA"/>
</dbReference>
<feature type="coiled-coil region" evidence="5">
    <location>
        <begin position="106"/>
        <end position="133"/>
    </location>
</feature>
<dbReference type="Proteomes" id="UP000688137">
    <property type="component" value="Unassembled WGS sequence"/>
</dbReference>
<protein>
    <recommendedName>
        <fullName evidence="6">FYVE-type domain-containing protein</fullName>
    </recommendedName>
</protein>
<accession>A0A8S1N0H7</accession>
<evidence type="ECO:0000256" key="1">
    <source>
        <dbReference type="ARBA" id="ARBA00022723"/>
    </source>
</evidence>
<keyword evidence="1" id="KW-0479">Metal-binding</keyword>
<name>A0A8S1N0H7_PARPR</name>
<keyword evidence="2 4" id="KW-0863">Zinc-finger</keyword>
<dbReference type="SMART" id="SM00064">
    <property type="entry name" value="FYVE"/>
    <property type="match status" value="1"/>
</dbReference>
<evidence type="ECO:0000256" key="4">
    <source>
        <dbReference type="PROSITE-ProRule" id="PRU00091"/>
    </source>
</evidence>
<dbReference type="OMA" id="YSNIIPF"/>
<dbReference type="GO" id="GO:0008270">
    <property type="term" value="F:zinc ion binding"/>
    <property type="evidence" value="ECO:0007669"/>
    <property type="project" value="UniProtKB-KW"/>
</dbReference>
<dbReference type="InterPro" id="IPR000306">
    <property type="entry name" value="Znf_FYVE"/>
</dbReference>
<gene>
    <name evidence="7" type="ORF">PPRIM_AZ9-3.1.T0760080</name>
</gene>
<evidence type="ECO:0000256" key="3">
    <source>
        <dbReference type="ARBA" id="ARBA00022833"/>
    </source>
</evidence>
<sequence length="1116" mass="131766">MSQRKSLTQAHIKTVLISEGRGKFKRCQLCQKEFGLLKPEHQCKRCRRAVCKQCSEHKIIYITETGPSKRPRRICNSCKDESDWIKRFIEQQKIVFGTNTFAVEWLKASNITLEHANQEYEKAQNSLKENSDYQKMKSELNSVMIELWLNLNFSLREFITYLIKDNEHELLTQKISKVLGSLLLQYPEIGYSSDQILITLFLLCFSTEASAYALLTVLYSNIIPFNTYPSQLKKTPYDYLNETEKVSQVLEQAFKLKQSEVTLVKPFLRNRISRYIQPFGINFFLLQTSFFFFNQVLLSPTLGYDNYLKCLASSFYVSFDEIKQFNQQFEEIEGQIMKGVSTGMIEKNYVQTKLIIFLSHQQGMTQSVIVSRPLEKNKETHQIKIEFKKDENIQQRNEQDDDMLEYSVTQSNEFQNLRRKTVQISQQPQVDEEKETLKKYILQIEELLMTKHKLVTELQLQVKELQNQPLQIINQDVDQQLLEANDQLRKKISLQDLEIQSLQEQKKYSDKIQEDNQNIINNLQKSNSEIYAQLNAQILQNKELQQQIADLQQLSNQQSDNSMTASQVEKNYQINISLQSKQTEQELTQLLDEDRQKIFQLELQVNQLNKEYIALQQLNQDKLRIIGNLEVRLIHAEAAKRENEKFQLENIDIKKKLQNHELVIIQQTEQLQLLQQRYDLRCSELEAVKKEKFNLAEELSQKDQQHSQILQPIQKQLADLHISYNSISEQLSEALSINQKLQQIIIEKDKEISEHYKQLSERDLIIVALKEADILMKDRISNLQRQLEENETQLHKIQQELQTNNDRQLQTQNEASKNKEQLQQLINEHQLLTDQHRLIIIELDDYKAKWIILNQDHTTLRETHNITINELDLLKQKFAQLTNDHNILQEQHRQSQILFEQERNNSTQVQEKNRIIDELSHQLKKIEETHQITIQIHLTKIQELELIIITHEKKMLEFKSLSEQQKIEITELMAKIAQLESDRAEHIAKNQSLTIQLTANIEKLNELENKKNNLEQELVQLQKREQELNHHNGEQKVLIIQLEERITLLITEVKTKEGENVKLIQIIDTQKQSMIDYEELIRKLKAQIVELEKQNLKLKTTLKHYKELSKEMAELD</sequence>
<evidence type="ECO:0000256" key="5">
    <source>
        <dbReference type="SAM" id="Coils"/>
    </source>
</evidence>
<feature type="coiled-coil region" evidence="5">
    <location>
        <begin position="871"/>
        <end position="929"/>
    </location>
</feature>
<feature type="coiled-coil region" evidence="5">
    <location>
        <begin position="591"/>
        <end position="705"/>
    </location>
</feature>
<feature type="domain" description="FYVE-type" evidence="6">
    <location>
        <begin position="21"/>
        <end position="83"/>
    </location>
</feature>
<evidence type="ECO:0000256" key="2">
    <source>
        <dbReference type="ARBA" id="ARBA00022771"/>
    </source>
</evidence>
<evidence type="ECO:0000259" key="6">
    <source>
        <dbReference type="PROSITE" id="PS50178"/>
    </source>
</evidence>
<feature type="coiled-coil region" evidence="5">
    <location>
        <begin position="430"/>
        <end position="561"/>
    </location>
</feature>
<feature type="coiled-coil region" evidence="5">
    <location>
        <begin position="1067"/>
        <end position="1111"/>
    </location>
</feature>
<dbReference type="PROSITE" id="PS50178">
    <property type="entry name" value="ZF_FYVE"/>
    <property type="match status" value="1"/>
</dbReference>
<dbReference type="CDD" id="cd00065">
    <property type="entry name" value="FYVE_like_SF"/>
    <property type="match status" value="1"/>
</dbReference>
<organism evidence="7 8">
    <name type="scientific">Paramecium primaurelia</name>
    <dbReference type="NCBI Taxonomy" id="5886"/>
    <lineage>
        <taxon>Eukaryota</taxon>
        <taxon>Sar</taxon>
        <taxon>Alveolata</taxon>
        <taxon>Ciliophora</taxon>
        <taxon>Intramacronucleata</taxon>
        <taxon>Oligohymenophorea</taxon>
        <taxon>Peniculida</taxon>
        <taxon>Parameciidae</taxon>
        <taxon>Paramecium</taxon>
    </lineage>
</organism>
<feature type="coiled-coil region" evidence="5">
    <location>
        <begin position="962"/>
        <end position="1034"/>
    </location>
</feature>
<comment type="caution">
    <text evidence="7">The sequence shown here is derived from an EMBL/GenBank/DDBJ whole genome shotgun (WGS) entry which is preliminary data.</text>
</comment>
<feature type="coiled-coil region" evidence="5">
    <location>
        <begin position="780"/>
        <end position="835"/>
    </location>
</feature>
<dbReference type="Pfam" id="PF01363">
    <property type="entry name" value="FYVE"/>
    <property type="match status" value="1"/>
</dbReference>
<proteinExistence type="predicted"/>
<keyword evidence="3" id="KW-0862">Zinc</keyword>
<evidence type="ECO:0000313" key="7">
    <source>
        <dbReference type="EMBL" id="CAD8086248.1"/>
    </source>
</evidence>